<reference evidence="2 3" key="1">
    <citation type="journal article" date="2012" name="New Phytol.">
        <title>Insight into trade-off between wood decay and parasitism from the genome of a fungal forest pathogen.</title>
        <authorList>
            <person name="Olson A."/>
            <person name="Aerts A."/>
            <person name="Asiegbu F."/>
            <person name="Belbahri L."/>
            <person name="Bouzid O."/>
            <person name="Broberg A."/>
            <person name="Canback B."/>
            <person name="Coutinho P.M."/>
            <person name="Cullen D."/>
            <person name="Dalman K."/>
            <person name="Deflorio G."/>
            <person name="van Diepen L.T."/>
            <person name="Dunand C."/>
            <person name="Duplessis S."/>
            <person name="Durling M."/>
            <person name="Gonthier P."/>
            <person name="Grimwood J."/>
            <person name="Fossdal C.G."/>
            <person name="Hansson D."/>
            <person name="Henrissat B."/>
            <person name="Hietala A."/>
            <person name="Himmelstrand K."/>
            <person name="Hoffmeister D."/>
            <person name="Hogberg N."/>
            <person name="James T.Y."/>
            <person name="Karlsson M."/>
            <person name="Kohler A."/>
            <person name="Kues U."/>
            <person name="Lee Y.H."/>
            <person name="Lin Y.C."/>
            <person name="Lind M."/>
            <person name="Lindquist E."/>
            <person name="Lombard V."/>
            <person name="Lucas S."/>
            <person name="Lunden K."/>
            <person name="Morin E."/>
            <person name="Murat C."/>
            <person name="Park J."/>
            <person name="Raffaello T."/>
            <person name="Rouze P."/>
            <person name="Salamov A."/>
            <person name="Schmutz J."/>
            <person name="Solheim H."/>
            <person name="Stahlberg J."/>
            <person name="Velez H."/>
            <person name="de Vries R.P."/>
            <person name="Wiebenga A."/>
            <person name="Woodward S."/>
            <person name="Yakovlev I."/>
            <person name="Garbelotto M."/>
            <person name="Martin F."/>
            <person name="Grigoriev I.V."/>
            <person name="Stenlid J."/>
        </authorList>
    </citation>
    <scope>NUCLEOTIDE SEQUENCE [LARGE SCALE GENOMIC DNA]</scope>
    <source>
        <strain evidence="2 3">TC 32-1</strain>
    </source>
</reference>
<feature type="domain" description="Jacalin-type lectin" evidence="1">
    <location>
        <begin position="71"/>
        <end position="212"/>
    </location>
</feature>
<dbReference type="InParanoid" id="W4JW45"/>
<dbReference type="EMBL" id="KI925462">
    <property type="protein sequence ID" value="ETW77699.1"/>
    <property type="molecule type" value="Genomic_DNA"/>
</dbReference>
<dbReference type="Gene3D" id="2.100.10.30">
    <property type="entry name" value="Jacalin-like lectin domain"/>
    <property type="match status" value="1"/>
</dbReference>
<evidence type="ECO:0000259" key="1">
    <source>
        <dbReference type="Pfam" id="PF01419"/>
    </source>
</evidence>
<dbReference type="Pfam" id="PF01419">
    <property type="entry name" value="Jacalin"/>
    <property type="match status" value="1"/>
</dbReference>
<protein>
    <recommendedName>
        <fullName evidence="1">Jacalin-type lectin domain-containing protein</fullName>
    </recommendedName>
</protein>
<evidence type="ECO:0000313" key="2">
    <source>
        <dbReference type="EMBL" id="ETW77699.1"/>
    </source>
</evidence>
<dbReference type="HOGENOM" id="CLU_1283404_0_0_1"/>
<dbReference type="KEGG" id="hir:HETIRDRAFT_107369"/>
<dbReference type="RefSeq" id="XP_009549736.1">
    <property type="nucleotide sequence ID" value="XM_009551441.1"/>
</dbReference>
<dbReference type="GeneID" id="20666239"/>
<accession>W4JW45</accession>
<dbReference type="Proteomes" id="UP000030671">
    <property type="component" value="Unassembled WGS sequence"/>
</dbReference>
<dbReference type="AlphaFoldDB" id="W4JW45"/>
<dbReference type="SUPFAM" id="SSF51101">
    <property type="entry name" value="Mannose-binding lectins"/>
    <property type="match status" value="1"/>
</dbReference>
<keyword evidence="3" id="KW-1185">Reference proteome</keyword>
<dbReference type="InterPro" id="IPR036404">
    <property type="entry name" value="Jacalin-like_lectin_dom_sf"/>
</dbReference>
<gene>
    <name evidence="2" type="ORF">HETIRDRAFT_107369</name>
</gene>
<evidence type="ECO:0000313" key="3">
    <source>
        <dbReference type="Proteomes" id="UP000030671"/>
    </source>
</evidence>
<dbReference type="InterPro" id="IPR001229">
    <property type="entry name" value="Jacalin-like_lectin_dom"/>
</dbReference>
<dbReference type="OrthoDB" id="3067285at2759"/>
<proteinExistence type="predicted"/>
<organism evidence="2 3">
    <name type="scientific">Heterobasidion irregulare (strain TC 32-1)</name>
    <dbReference type="NCBI Taxonomy" id="747525"/>
    <lineage>
        <taxon>Eukaryota</taxon>
        <taxon>Fungi</taxon>
        <taxon>Dikarya</taxon>
        <taxon>Basidiomycota</taxon>
        <taxon>Agaricomycotina</taxon>
        <taxon>Agaricomycetes</taxon>
        <taxon>Russulales</taxon>
        <taxon>Bondarzewiaceae</taxon>
        <taxon>Heterobasidion</taxon>
        <taxon>Heterobasidion annosum species complex</taxon>
    </lineage>
</organism>
<name>W4JW45_HETIT</name>
<sequence>MSSVRQYASTEIFADVTEPALEHILTQTSSHHSPSSSHPNAEQSVIKKPSLLNMSNSYELFDAVVGDPKAGSDFDDTQYLPQGTTIKSISSIAVRYGWYIDALDVVYTLSNGEPRSTGHGGWGDNTNIQNWSYNFGKGEQLLKVEARGGPGKHVNLLRLHVGTNGKITKVFPSENGWFGDKNKGSGDIVTVDKEVVAFAGTQSDYIESLRFYVKK</sequence>